<dbReference type="PANTHER" id="PTHR21600">
    <property type="entry name" value="MITOCHONDRIAL RNA PSEUDOURIDINE SYNTHASE"/>
    <property type="match status" value="1"/>
</dbReference>
<comment type="similarity">
    <text evidence="1">Belongs to the pseudouridine synthase RluA family.</text>
</comment>
<feature type="domain" description="Pseudouridine synthase RsuA/RluA-like" evidence="3">
    <location>
        <begin position="333"/>
        <end position="556"/>
    </location>
</feature>
<dbReference type="InParanoid" id="A0A0G4ERB0"/>
<evidence type="ECO:0000256" key="1">
    <source>
        <dbReference type="ARBA" id="ARBA00010876"/>
    </source>
</evidence>
<feature type="region of interest" description="Disordered" evidence="2">
    <location>
        <begin position="1142"/>
        <end position="1188"/>
    </location>
</feature>
<gene>
    <name evidence="4" type="ORF">Vbra_2118</name>
</gene>
<dbReference type="EMBL" id="CDMY01000299">
    <property type="protein sequence ID" value="CEM00798.1"/>
    <property type="molecule type" value="Genomic_DNA"/>
</dbReference>
<dbReference type="CDD" id="cd02869">
    <property type="entry name" value="PseudoU_synth_RluA_like"/>
    <property type="match status" value="1"/>
</dbReference>
<name>A0A0G4ERB0_VITBC</name>
<evidence type="ECO:0000313" key="5">
    <source>
        <dbReference type="Proteomes" id="UP000041254"/>
    </source>
</evidence>
<feature type="compositionally biased region" description="Low complexity" evidence="2">
    <location>
        <begin position="928"/>
        <end position="938"/>
    </location>
</feature>
<keyword evidence="5" id="KW-1185">Reference proteome</keyword>
<feature type="region of interest" description="Disordered" evidence="2">
    <location>
        <begin position="484"/>
        <end position="510"/>
    </location>
</feature>
<feature type="compositionally biased region" description="Low complexity" evidence="2">
    <location>
        <begin position="492"/>
        <end position="503"/>
    </location>
</feature>
<feature type="compositionally biased region" description="Basic and acidic residues" evidence="2">
    <location>
        <begin position="790"/>
        <end position="840"/>
    </location>
</feature>
<dbReference type="VEuPathDB" id="CryptoDB:Vbra_2118"/>
<feature type="region of interest" description="Disordered" evidence="2">
    <location>
        <begin position="621"/>
        <end position="766"/>
    </location>
</feature>
<dbReference type="GO" id="GO:0003723">
    <property type="term" value="F:RNA binding"/>
    <property type="evidence" value="ECO:0007669"/>
    <property type="project" value="InterPro"/>
</dbReference>
<feature type="region of interest" description="Disordered" evidence="2">
    <location>
        <begin position="1"/>
        <end position="146"/>
    </location>
</feature>
<feature type="compositionally biased region" description="Low complexity" evidence="2">
    <location>
        <begin position="11"/>
        <end position="25"/>
    </location>
</feature>
<dbReference type="SUPFAM" id="SSF55120">
    <property type="entry name" value="Pseudouridine synthase"/>
    <property type="match status" value="1"/>
</dbReference>
<dbReference type="Gene3D" id="3.30.2350.10">
    <property type="entry name" value="Pseudouridine synthase"/>
    <property type="match status" value="1"/>
</dbReference>
<dbReference type="STRING" id="1169540.A0A0G4ERB0"/>
<feature type="compositionally biased region" description="Pro residues" evidence="2">
    <location>
        <begin position="1071"/>
        <end position="1083"/>
    </location>
</feature>
<evidence type="ECO:0000259" key="3">
    <source>
        <dbReference type="Pfam" id="PF00849"/>
    </source>
</evidence>
<feature type="compositionally biased region" description="Basic and acidic residues" evidence="2">
    <location>
        <begin position="869"/>
        <end position="881"/>
    </location>
</feature>
<dbReference type="InterPro" id="IPR006145">
    <property type="entry name" value="PsdUridine_synth_RsuA/RluA"/>
</dbReference>
<feature type="region of interest" description="Disordered" evidence="2">
    <location>
        <begin position="790"/>
        <end position="1128"/>
    </location>
</feature>
<dbReference type="Proteomes" id="UP000041254">
    <property type="component" value="Unassembled WGS sequence"/>
</dbReference>
<dbReference type="GO" id="GO:0009982">
    <property type="term" value="F:pseudouridine synthase activity"/>
    <property type="evidence" value="ECO:0007669"/>
    <property type="project" value="InterPro"/>
</dbReference>
<feature type="compositionally biased region" description="Basic and acidic residues" evidence="2">
    <location>
        <begin position="105"/>
        <end position="123"/>
    </location>
</feature>
<dbReference type="GO" id="GO:0000455">
    <property type="term" value="P:enzyme-directed rRNA pseudouridine synthesis"/>
    <property type="evidence" value="ECO:0007669"/>
    <property type="project" value="TreeGrafter"/>
</dbReference>
<feature type="compositionally biased region" description="Polar residues" evidence="2">
    <location>
        <begin position="40"/>
        <end position="49"/>
    </location>
</feature>
<proteinExistence type="inferred from homology"/>
<feature type="compositionally biased region" description="Basic and acidic residues" evidence="2">
    <location>
        <begin position="966"/>
        <end position="1016"/>
    </location>
</feature>
<dbReference type="PANTHER" id="PTHR21600:SF87">
    <property type="entry name" value="RNA PSEUDOURIDYLATE SYNTHASE DOMAIN-CONTAINING PROTEIN 1"/>
    <property type="match status" value="1"/>
</dbReference>
<feature type="compositionally biased region" description="Basic and acidic residues" evidence="2">
    <location>
        <begin position="909"/>
        <end position="923"/>
    </location>
</feature>
<evidence type="ECO:0000313" key="4">
    <source>
        <dbReference type="EMBL" id="CEM00798.1"/>
    </source>
</evidence>
<dbReference type="AlphaFoldDB" id="A0A0G4ERB0"/>
<feature type="compositionally biased region" description="Basic and acidic residues" evidence="2">
    <location>
        <begin position="666"/>
        <end position="685"/>
    </location>
</feature>
<feature type="compositionally biased region" description="Gly residues" evidence="2">
    <location>
        <begin position="1157"/>
        <end position="1166"/>
    </location>
</feature>
<evidence type="ECO:0000256" key="2">
    <source>
        <dbReference type="SAM" id="MobiDB-lite"/>
    </source>
</evidence>
<protein>
    <recommendedName>
        <fullName evidence="3">Pseudouridine synthase RsuA/RluA-like domain-containing protein</fullName>
    </recommendedName>
</protein>
<dbReference type="Pfam" id="PF00849">
    <property type="entry name" value="PseudoU_synth_2"/>
    <property type="match status" value="1"/>
</dbReference>
<accession>A0A0G4ERB0</accession>
<feature type="compositionally biased region" description="Low complexity" evidence="2">
    <location>
        <begin position="1102"/>
        <end position="1120"/>
    </location>
</feature>
<feature type="compositionally biased region" description="Polar residues" evidence="2">
    <location>
        <begin position="59"/>
        <end position="71"/>
    </location>
</feature>
<dbReference type="InterPro" id="IPR050188">
    <property type="entry name" value="RluA_PseudoU_synthase"/>
</dbReference>
<feature type="compositionally biased region" description="Pro residues" evidence="2">
    <location>
        <begin position="625"/>
        <end position="644"/>
    </location>
</feature>
<dbReference type="OrthoDB" id="448945at2759"/>
<dbReference type="InterPro" id="IPR020103">
    <property type="entry name" value="PsdUridine_synth_cat_dom_sf"/>
</dbReference>
<feature type="compositionally biased region" description="Basic and acidic residues" evidence="2">
    <location>
        <begin position="714"/>
        <end position="739"/>
    </location>
</feature>
<feature type="compositionally biased region" description="Polar residues" evidence="2">
    <location>
        <begin position="124"/>
        <end position="142"/>
    </location>
</feature>
<organism evidence="4 5">
    <name type="scientific">Vitrella brassicaformis (strain CCMP3155)</name>
    <dbReference type="NCBI Taxonomy" id="1169540"/>
    <lineage>
        <taxon>Eukaryota</taxon>
        <taxon>Sar</taxon>
        <taxon>Alveolata</taxon>
        <taxon>Colpodellida</taxon>
        <taxon>Vitrellaceae</taxon>
        <taxon>Vitrella</taxon>
    </lineage>
</organism>
<sequence>MDASVADNGKGEAAAGEGAVMNGVEEGNKDHQTAKGSPAADSTSPQTDKSASRPLPAQEQPQPTPKATDQDATMEDASAHPNNSSKDAPSESPFPSLSGAALDLQADKDKDADKGKEADKTDKSVASPSGASVRPSKTNSGLPNWGEGLEEASAVIGCAYDEHRWIRERFACAADMMFGSDEGGYWFANAMHSLCSWIQELPKWPAIRSFRLKHALVKLQQATSAPFLRSCIIFSPPVSISICGAQVLPHTLTLFQHLTAPTDQPSEGILVGRSFVDMLREFEQRGLKNGNALNLEYTDSNGGVLRPREVYSLKKSDVPEVKEEPGLMYENKHFFVLYKPPFYKCDTKRIYTGQAERSTAEILISREVEPFQVYVSLTWNHPLSKNVEEDYGLCHRLDKETSGPVLIAKYKGALEALKSQIRRHEVTKEYLCLVHGAMSPGTGHIEAPIRNFKIGQRKGQSLVLWGEDALPSYTMYTVLGHYRMKRSDRPSNTPTPTAGRNTPTPTPGPRRVLQMDREMAAAGGGGGGALEGHDDRYTLLKCQIITGRTHQIRVHMLYAGHPLVADPNYLSDEQLRRDRKWCRRNFLHEFHLGWRDPINARKFAVKCELPPDLKQALSYLEEDLSPPPPSHMSYIPPQPQPSPSPITQEESKPAAIDEQEDSVMVDGERKEEDQNQSPVDKDGKQDGGQGEGDGARVEDVEMAPASAAADDNGADSKDEAAEEPKKSDEKSAEGERDRPALPTPAAAAAPVVPPEWSSYPFYDICRSHGPLTEMQALAASVDAEIEVELKKERERLDEERQRRDKERSVKMERERVKREKDAADKDKKDKTPVPPKRGDSPSKMTSASRRKKKLGDLAARGGRSEGSPEGERGGEEDADGRGRKRQRSAPRSAKDSEEITPSNRRKANGIKDMDVSPTHKEIYQRLLSSDGGSPGSSSRANPNPLPIPSRRPQRDVEPITPPGTPPDKDKKEPADNKDQNNDAKRRRTDGDGVGEKGDKKGDEAKDNKMKEEKEKQGASPKGSTPVAGGQGSPRSANVMPLPMVKTERLPDGPLEPAPPQSPHANPFKVPSVPPPHPPPPHAPTTPQRRTSGIVLKPNPHTQRQMAMQQHHHQQQQQQQRGRGGHITLSPNPHVLMRGAVHPQNGPGLPMGPHGHGRGAGSPMGRGGRGRGHYSPASGPYGMRQHPGC</sequence>
<reference evidence="4 5" key="1">
    <citation type="submission" date="2014-11" db="EMBL/GenBank/DDBJ databases">
        <authorList>
            <person name="Zhu J."/>
            <person name="Qi W."/>
            <person name="Song R."/>
        </authorList>
    </citation>
    <scope>NUCLEOTIDE SEQUENCE [LARGE SCALE GENOMIC DNA]</scope>
</reference>